<dbReference type="PANTHER" id="PTHR30050:SF4">
    <property type="entry name" value="ATP-BINDING PROTEIN RV3427C IN INSERTION SEQUENCE-RELATED"/>
    <property type="match status" value="1"/>
</dbReference>
<evidence type="ECO:0000313" key="3">
    <source>
        <dbReference type="EMBL" id="BBZ09617.1"/>
    </source>
</evidence>
<proteinExistence type="predicted"/>
<dbReference type="OrthoDB" id="9773429at2"/>
<dbReference type="AlphaFoldDB" id="A0A1X1SZ35"/>
<evidence type="ECO:0000259" key="1">
    <source>
        <dbReference type="Pfam" id="PF01695"/>
    </source>
</evidence>
<evidence type="ECO:0000313" key="4">
    <source>
        <dbReference type="EMBL" id="ORV36964.1"/>
    </source>
</evidence>
<dbReference type="EMBL" id="LQOS01000054">
    <property type="protein sequence ID" value="ORV36964.1"/>
    <property type="molecule type" value="Genomic_DNA"/>
</dbReference>
<sequence>MIDVQTLDRLKAMRLSGMAEYFENLAAVTGAQPPTGPEMVKMAVDWEYERRRNSKLHRLRRHAALAQPAADIADIKAMPGRNVDAELIARLAVGNYLQNRQDVILQGPTGAGKTYVACALGNKACQQYRSVLYLPAGELFDRLTIAERTGERKRCLDTLVKVELLIIDDWFLTTPSRQQIQQLHTLIDRRHKTASTIYCTQLPPGQWHDRMEEKILADAIIDRITTNAHATVLTCDESMRKHFGLPG</sequence>
<dbReference type="Pfam" id="PF01695">
    <property type="entry name" value="IstB_IS21"/>
    <property type="match status" value="1"/>
</dbReference>
<dbReference type="SUPFAM" id="SSF52540">
    <property type="entry name" value="P-loop containing nucleoside triphosphate hydrolases"/>
    <property type="match status" value="1"/>
</dbReference>
<gene>
    <name evidence="4" type="ORF">AWC01_16760</name>
    <name evidence="2" type="ORF">MDOR_11860</name>
    <name evidence="3" type="ORF">MDOR_37860</name>
</gene>
<evidence type="ECO:0000313" key="6">
    <source>
        <dbReference type="Proteomes" id="UP000467201"/>
    </source>
</evidence>
<dbReference type="EMBL" id="AP022605">
    <property type="protein sequence ID" value="BBZ07017.1"/>
    <property type="molecule type" value="Genomic_DNA"/>
</dbReference>
<dbReference type="InterPro" id="IPR028350">
    <property type="entry name" value="DNAC/IstB-like"/>
</dbReference>
<reference evidence="2" key="3">
    <citation type="submission" date="2020-02" db="EMBL/GenBank/DDBJ databases">
        <authorList>
            <person name="Matsumoto Y."/>
            <person name="Motooka D."/>
            <person name="Nakamura S."/>
        </authorList>
    </citation>
    <scope>NUCLEOTIDE SEQUENCE</scope>
    <source>
        <strain evidence="2">JCM 12405</strain>
    </source>
</reference>
<dbReference type="PANTHER" id="PTHR30050">
    <property type="entry name" value="CHROMOSOMAL REPLICATION INITIATOR PROTEIN DNAA"/>
    <property type="match status" value="1"/>
</dbReference>
<dbReference type="KEGG" id="mdr:MDOR_11860"/>
<reference evidence="2 6" key="2">
    <citation type="journal article" date="2019" name="Emerg. Microbes Infect.">
        <title>Comprehensive subspecies identification of 175 nontuberculous mycobacteria species based on 7547 genomic profiles.</title>
        <authorList>
            <person name="Matsumoto Y."/>
            <person name="Kinjo T."/>
            <person name="Motooka D."/>
            <person name="Nabeya D."/>
            <person name="Jung N."/>
            <person name="Uechi K."/>
            <person name="Horii T."/>
            <person name="Iida T."/>
            <person name="Fujita J."/>
            <person name="Nakamura S."/>
        </authorList>
    </citation>
    <scope>NUCLEOTIDE SEQUENCE [LARGE SCALE GENOMIC DNA]</scope>
    <source>
        <strain evidence="2 6">JCM 12405</strain>
    </source>
</reference>
<dbReference type="RefSeq" id="WP_085192476.1">
    <property type="nucleotide sequence ID" value="NZ_AP022605.1"/>
</dbReference>
<dbReference type="Proteomes" id="UP000193564">
    <property type="component" value="Unassembled WGS sequence"/>
</dbReference>
<reference evidence="4 5" key="1">
    <citation type="submission" date="2016-01" db="EMBL/GenBank/DDBJ databases">
        <title>The new phylogeny of the genus Mycobacterium.</title>
        <authorList>
            <person name="Tarcisio F."/>
            <person name="Conor M."/>
            <person name="Antonella G."/>
            <person name="Elisabetta G."/>
            <person name="Giulia F.S."/>
            <person name="Sara T."/>
            <person name="Anna F."/>
            <person name="Clotilde B."/>
            <person name="Roberto B."/>
            <person name="Veronica D.S."/>
            <person name="Fabio R."/>
            <person name="Monica P."/>
            <person name="Olivier J."/>
            <person name="Enrico T."/>
            <person name="Nicola S."/>
        </authorList>
    </citation>
    <scope>NUCLEOTIDE SEQUENCE [LARGE SCALE GENOMIC DNA]</scope>
    <source>
        <strain evidence="4 5">DSM 44339</strain>
    </source>
</reference>
<keyword evidence="5" id="KW-1185">Reference proteome</keyword>
<evidence type="ECO:0000313" key="2">
    <source>
        <dbReference type="EMBL" id="BBZ07017.1"/>
    </source>
</evidence>
<evidence type="ECO:0000313" key="5">
    <source>
        <dbReference type="Proteomes" id="UP000193564"/>
    </source>
</evidence>
<feature type="domain" description="IstB-like ATP-binding" evidence="1">
    <location>
        <begin position="10"/>
        <end position="242"/>
    </location>
</feature>
<accession>A0A1X1SZ35</accession>
<name>A0A1X1SZ35_9MYCO</name>
<organism evidence="4 5">
    <name type="scientific">Mycolicibacterium doricum</name>
    <dbReference type="NCBI Taxonomy" id="126673"/>
    <lineage>
        <taxon>Bacteria</taxon>
        <taxon>Bacillati</taxon>
        <taxon>Actinomycetota</taxon>
        <taxon>Actinomycetes</taxon>
        <taxon>Mycobacteriales</taxon>
        <taxon>Mycobacteriaceae</taxon>
        <taxon>Mycolicibacterium</taxon>
    </lineage>
</organism>
<dbReference type="InterPro" id="IPR027417">
    <property type="entry name" value="P-loop_NTPase"/>
</dbReference>
<dbReference type="GO" id="GO:0006260">
    <property type="term" value="P:DNA replication"/>
    <property type="evidence" value="ECO:0007669"/>
    <property type="project" value="TreeGrafter"/>
</dbReference>
<protein>
    <submittedName>
        <fullName evidence="2">Transposase</fullName>
    </submittedName>
</protein>
<dbReference type="STRING" id="126673.AWC01_16760"/>
<dbReference type="PIRSF" id="PIRSF003073">
    <property type="entry name" value="DNAC_TnpB_IstB"/>
    <property type="match status" value="1"/>
</dbReference>
<dbReference type="KEGG" id="mdr:MDOR_37860"/>
<dbReference type="CDD" id="cd00009">
    <property type="entry name" value="AAA"/>
    <property type="match status" value="1"/>
</dbReference>
<dbReference type="Gene3D" id="3.40.50.300">
    <property type="entry name" value="P-loop containing nucleotide triphosphate hydrolases"/>
    <property type="match status" value="1"/>
</dbReference>
<dbReference type="GO" id="GO:0005524">
    <property type="term" value="F:ATP binding"/>
    <property type="evidence" value="ECO:0007669"/>
    <property type="project" value="InterPro"/>
</dbReference>
<dbReference type="InterPro" id="IPR002611">
    <property type="entry name" value="IstB_ATP-bd"/>
</dbReference>
<dbReference type="EMBL" id="AP022605">
    <property type="protein sequence ID" value="BBZ09617.1"/>
    <property type="molecule type" value="Genomic_DNA"/>
</dbReference>
<dbReference type="Proteomes" id="UP000467201">
    <property type="component" value="Chromosome"/>
</dbReference>